<dbReference type="EMBL" id="JAJSOF020000021">
    <property type="protein sequence ID" value="KAJ4436804.1"/>
    <property type="molecule type" value="Genomic_DNA"/>
</dbReference>
<evidence type="ECO:0000313" key="2">
    <source>
        <dbReference type="EMBL" id="KAJ4436804.1"/>
    </source>
</evidence>
<evidence type="ECO:0000256" key="1">
    <source>
        <dbReference type="SAM" id="Phobius"/>
    </source>
</evidence>
<accession>A0ABQ8SSL4</accession>
<gene>
    <name evidence="2" type="ORF">ANN_16936</name>
</gene>
<feature type="transmembrane region" description="Helical" evidence="1">
    <location>
        <begin position="373"/>
        <end position="395"/>
    </location>
</feature>
<evidence type="ECO:0000313" key="3">
    <source>
        <dbReference type="Proteomes" id="UP001148838"/>
    </source>
</evidence>
<keyword evidence="1" id="KW-0812">Transmembrane</keyword>
<protein>
    <submittedName>
        <fullName evidence="2">Uncharacterized protein</fullName>
    </submittedName>
</protein>
<sequence>MFKIHLLQEESIRQLYQNRLNLYLTKSSINNNINQEWTEIKEIIIRAATEALGTRKKNYKRRGLKIWNEDMANLTKMKKDAYRKYLNQKTNDNLIDYKHKCAIVRREVRKIKRNSWDKYINDIEYDIHGRQDKAYKILTHLCKKERDNLQLNLIPEETWLQYYQDLWTEKEETEEEILTQIDENVDPITFDELLLALNNFKNKNPQEQIISIGNVGGVGADCLGPSNISRWCRFFEEGHRRPGRTVTAATPPNVRGNQTPYSPDFALSNFHVFRPMKNFPGDQRFSSDEQVKSVFHSMSRKHLGCDGLHATILTQQRPFVSSDTLPEFTINSAKTTDPVREMCATTSTTSTGHQSSHRKSYFTLESTVLPSRFVYGGRVAILAVVLFKVLPYFNVARSYLASRQRFAPLCCDKDEPSKRCEGSTSLALEQVQATPPSKNMTTCSVYECTTSQLPKFCHALPRVIPGSCRYSRPGAASAGTRALAGQAGQAKPQRSAVISQQLTSSLQVAELTAAPNVSQNSALQLVFESTTNPCQCS</sequence>
<dbReference type="Proteomes" id="UP001148838">
    <property type="component" value="Unassembled WGS sequence"/>
</dbReference>
<name>A0ABQ8SSL4_PERAM</name>
<keyword evidence="1" id="KW-1133">Transmembrane helix</keyword>
<organism evidence="2 3">
    <name type="scientific">Periplaneta americana</name>
    <name type="common">American cockroach</name>
    <name type="synonym">Blatta americana</name>
    <dbReference type="NCBI Taxonomy" id="6978"/>
    <lineage>
        <taxon>Eukaryota</taxon>
        <taxon>Metazoa</taxon>
        <taxon>Ecdysozoa</taxon>
        <taxon>Arthropoda</taxon>
        <taxon>Hexapoda</taxon>
        <taxon>Insecta</taxon>
        <taxon>Pterygota</taxon>
        <taxon>Neoptera</taxon>
        <taxon>Polyneoptera</taxon>
        <taxon>Dictyoptera</taxon>
        <taxon>Blattodea</taxon>
        <taxon>Blattoidea</taxon>
        <taxon>Blattidae</taxon>
        <taxon>Blattinae</taxon>
        <taxon>Periplaneta</taxon>
    </lineage>
</organism>
<keyword evidence="1" id="KW-0472">Membrane</keyword>
<reference evidence="2 3" key="1">
    <citation type="journal article" date="2022" name="Allergy">
        <title>Genome assembly and annotation of Periplaneta americana reveal a comprehensive cockroach allergen profile.</title>
        <authorList>
            <person name="Wang L."/>
            <person name="Xiong Q."/>
            <person name="Saelim N."/>
            <person name="Wang L."/>
            <person name="Nong W."/>
            <person name="Wan A.T."/>
            <person name="Shi M."/>
            <person name="Liu X."/>
            <person name="Cao Q."/>
            <person name="Hui J.H.L."/>
            <person name="Sookrung N."/>
            <person name="Leung T.F."/>
            <person name="Tungtrongchitr A."/>
            <person name="Tsui S.K.W."/>
        </authorList>
    </citation>
    <scope>NUCLEOTIDE SEQUENCE [LARGE SCALE GENOMIC DNA]</scope>
    <source>
        <strain evidence="2">PWHHKU_190912</strain>
    </source>
</reference>
<keyword evidence="3" id="KW-1185">Reference proteome</keyword>
<proteinExistence type="predicted"/>
<comment type="caution">
    <text evidence="2">The sequence shown here is derived from an EMBL/GenBank/DDBJ whole genome shotgun (WGS) entry which is preliminary data.</text>
</comment>